<keyword evidence="1 10" id="KW-0963">Cytoplasm</keyword>
<comment type="similarity">
    <text evidence="10">Belongs to the TRAFAC class YlqF/YawG GTPase family. RsgA subfamily.</text>
</comment>
<dbReference type="NCBIfam" id="TIGR00157">
    <property type="entry name" value="ribosome small subunit-dependent GTPase A"/>
    <property type="match status" value="1"/>
</dbReference>
<keyword evidence="9 10" id="KW-0342">GTP-binding</keyword>
<dbReference type="RefSeq" id="WP_125599434.1">
    <property type="nucleotide sequence ID" value="NZ_JBHSSM010000014.1"/>
</dbReference>
<feature type="binding site" evidence="10">
    <location>
        <position position="288"/>
    </location>
    <ligand>
        <name>Zn(2+)</name>
        <dbReference type="ChEBI" id="CHEBI:29105"/>
    </ligand>
</feature>
<feature type="binding site" evidence="10">
    <location>
        <begin position="202"/>
        <end position="210"/>
    </location>
    <ligand>
        <name>GTP</name>
        <dbReference type="ChEBI" id="CHEBI:37565"/>
    </ligand>
</feature>
<evidence type="ECO:0000256" key="8">
    <source>
        <dbReference type="ARBA" id="ARBA00022884"/>
    </source>
</evidence>
<dbReference type="EMBL" id="JBHSSM010000014">
    <property type="protein sequence ID" value="MFC6314725.1"/>
    <property type="molecule type" value="Genomic_DNA"/>
</dbReference>
<dbReference type="SUPFAM" id="SSF52540">
    <property type="entry name" value="P-loop containing nucleoside triphosphate hydrolases"/>
    <property type="match status" value="1"/>
</dbReference>
<evidence type="ECO:0000259" key="11">
    <source>
        <dbReference type="PROSITE" id="PS50936"/>
    </source>
</evidence>
<feature type="domain" description="CP-type G" evidence="12">
    <location>
        <begin position="101"/>
        <end position="260"/>
    </location>
</feature>
<evidence type="ECO:0000256" key="6">
    <source>
        <dbReference type="ARBA" id="ARBA00022801"/>
    </source>
</evidence>
<evidence type="ECO:0000259" key="12">
    <source>
        <dbReference type="PROSITE" id="PS51721"/>
    </source>
</evidence>
<keyword evidence="14" id="KW-1185">Reference proteome</keyword>
<dbReference type="PROSITE" id="PS50936">
    <property type="entry name" value="ENGC_GTPASE"/>
    <property type="match status" value="1"/>
</dbReference>
<comment type="subcellular location">
    <subcellularLocation>
        <location evidence="10">Cytoplasm</location>
    </subcellularLocation>
</comment>
<dbReference type="HAMAP" id="MF_01820">
    <property type="entry name" value="GTPase_RsgA"/>
    <property type="match status" value="1"/>
</dbReference>
<dbReference type="PROSITE" id="PS51721">
    <property type="entry name" value="G_CP"/>
    <property type="match status" value="1"/>
</dbReference>
<dbReference type="InterPro" id="IPR030378">
    <property type="entry name" value="G_CP_dom"/>
</dbReference>
<name>A0ABW1UPG4_9LACO</name>
<dbReference type="Proteomes" id="UP001596310">
    <property type="component" value="Unassembled WGS sequence"/>
</dbReference>
<keyword evidence="3 10" id="KW-0479">Metal-binding</keyword>
<dbReference type="Gene3D" id="3.40.50.300">
    <property type="entry name" value="P-loop containing nucleotide triphosphate hydrolases"/>
    <property type="match status" value="1"/>
</dbReference>
<comment type="caution">
    <text evidence="13">The sequence shown here is derived from an EMBL/GenBank/DDBJ whole genome shotgun (WGS) entry which is preliminary data.</text>
</comment>
<dbReference type="InterPro" id="IPR027417">
    <property type="entry name" value="P-loop_NTPase"/>
</dbReference>
<evidence type="ECO:0000256" key="2">
    <source>
        <dbReference type="ARBA" id="ARBA00022517"/>
    </source>
</evidence>
<dbReference type="InterPro" id="IPR004881">
    <property type="entry name" value="Ribosome_biogen_GTPase_RsgA"/>
</dbReference>
<evidence type="ECO:0000256" key="9">
    <source>
        <dbReference type="ARBA" id="ARBA00023134"/>
    </source>
</evidence>
<evidence type="ECO:0000313" key="14">
    <source>
        <dbReference type="Proteomes" id="UP001596310"/>
    </source>
</evidence>
<dbReference type="PANTHER" id="PTHR32120:SF10">
    <property type="entry name" value="SMALL RIBOSOMAL SUBUNIT BIOGENESIS GTPASE RSGA"/>
    <property type="match status" value="1"/>
</dbReference>
<sequence>MSLNLTDYGLTTHFQQAAENFPDLFIARISGQQRQQYRVLTAHGEAAAEVSGKLVFQATDPTDFPAVGDWVLLDRADDQHGNAIIQQILPRTSALARQAAGNESKGQMIAANIDQIFICMSLNADFNLRRLERYLTIAWDSQAQPVVVLTKADLCDDLADKIAQVAAISIGVDIITCSSENGQGFSEIQQALSAGTTGAFIGSSGVGKSTLINRLLGQDKLATKAIRADDAKGRHTTTHRELFLLPDGGLVIDTPGMRELQIYTGDLDRTFTDIATLATQCKFNDCQHQSEPGCAVQAALASGELAPERWASYQKLQHEMAYDGLNSRQLENEKLNRMFGSRGAVKDLRKRVKKRH</sequence>
<feature type="domain" description="EngC GTPase" evidence="11">
    <location>
        <begin position="111"/>
        <end position="258"/>
    </location>
</feature>
<keyword evidence="5 10" id="KW-0547">Nucleotide-binding</keyword>
<accession>A0ABW1UPG4</accession>
<comment type="cofactor">
    <cofactor evidence="10">
        <name>Zn(2+)</name>
        <dbReference type="ChEBI" id="CHEBI:29105"/>
    </cofactor>
    <text evidence="10">Binds 1 zinc ion per subunit.</text>
</comment>
<dbReference type="Pfam" id="PF03193">
    <property type="entry name" value="RsgA_GTPase"/>
    <property type="match status" value="1"/>
</dbReference>
<dbReference type="InterPro" id="IPR010914">
    <property type="entry name" value="RsgA_GTPase_dom"/>
</dbReference>
<comment type="subunit">
    <text evidence="10">Monomer. Associates with 30S ribosomal subunit, binds 16S rRNA.</text>
</comment>
<evidence type="ECO:0000256" key="3">
    <source>
        <dbReference type="ARBA" id="ARBA00022723"/>
    </source>
</evidence>
<feature type="binding site" evidence="10">
    <location>
        <position position="294"/>
    </location>
    <ligand>
        <name>Zn(2+)</name>
        <dbReference type="ChEBI" id="CHEBI:29105"/>
    </ligand>
</feature>
<dbReference type="PANTHER" id="PTHR32120">
    <property type="entry name" value="SMALL RIBOSOMAL SUBUNIT BIOGENESIS GTPASE RSGA"/>
    <property type="match status" value="1"/>
</dbReference>
<keyword evidence="2 10" id="KW-0690">Ribosome biogenesis</keyword>
<feature type="binding site" evidence="10">
    <location>
        <position position="281"/>
    </location>
    <ligand>
        <name>Zn(2+)</name>
        <dbReference type="ChEBI" id="CHEBI:29105"/>
    </ligand>
</feature>
<evidence type="ECO:0000256" key="5">
    <source>
        <dbReference type="ARBA" id="ARBA00022741"/>
    </source>
</evidence>
<keyword evidence="6 10" id="KW-0378">Hydrolase</keyword>
<evidence type="ECO:0000313" key="13">
    <source>
        <dbReference type="EMBL" id="MFC6314725.1"/>
    </source>
</evidence>
<evidence type="ECO:0000256" key="7">
    <source>
        <dbReference type="ARBA" id="ARBA00022833"/>
    </source>
</evidence>
<evidence type="ECO:0000256" key="1">
    <source>
        <dbReference type="ARBA" id="ARBA00022490"/>
    </source>
</evidence>
<dbReference type="CDD" id="cd01854">
    <property type="entry name" value="YjeQ_EngC"/>
    <property type="match status" value="1"/>
</dbReference>
<organism evidence="13 14">
    <name type="scientific">Lapidilactobacillus achengensis</name>
    <dbReference type="NCBI Taxonomy" id="2486000"/>
    <lineage>
        <taxon>Bacteria</taxon>
        <taxon>Bacillati</taxon>
        <taxon>Bacillota</taxon>
        <taxon>Bacilli</taxon>
        <taxon>Lactobacillales</taxon>
        <taxon>Lactobacillaceae</taxon>
        <taxon>Lapidilactobacillus</taxon>
    </lineage>
</organism>
<keyword evidence="7 10" id="KW-0862">Zinc</keyword>
<reference evidence="14" key="1">
    <citation type="journal article" date="2019" name="Int. J. Syst. Evol. Microbiol.">
        <title>The Global Catalogue of Microorganisms (GCM) 10K type strain sequencing project: providing services to taxonomists for standard genome sequencing and annotation.</title>
        <authorList>
            <consortium name="The Broad Institute Genomics Platform"/>
            <consortium name="The Broad Institute Genome Sequencing Center for Infectious Disease"/>
            <person name="Wu L."/>
            <person name="Ma J."/>
        </authorList>
    </citation>
    <scope>NUCLEOTIDE SEQUENCE [LARGE SCALE GENOMIC DNA]</scope>
    <source>
        <strain evidence="14">CCM 8897</strain>
    </source>
</reference>
<comment type="function">
    <text evidence="10">One of several proteins that assist in the late maturation steps of the functional core of the 30S ribosomal subunit. Helps release RbfA from mature subunits. May play a role in the assembly of ribosomal proteins into the subunit. Circularly permuted GTPase that catalyzes slow GTP hydrolysis, GTPase activity is stimulated by the 30S ribosomal subunit.</text>
</comment>
<feature type="binding site" evidence="10">
    <location>
        <position position="286"/>
    </location>
    <ligand>
        <name>Zn(2+)</name>
        <dbReference type="ChEBI" id="CHEBI:29105"/>
    </ligand>
</feature>
<feature type="binding site" evidence="10">
    <location>
        <begin position="150"/>
        <end position="153"/>
    </location>
    <ligand>
        <name>GTP</name>
        <dbReference type="ChEBI" id="CHEBI:37565"/>
    </ligand>
</feature>
<dbReference type="Gene3D" id="1.10.40.50">
    <property type="entry name" value="Probable gtpase engc, domain 3"/>
    <property type="match status" value="1"/>
</dbReference>
<keyword evidence="4 10" id="KW-0699">rRNA-binding</keyword>
<dbReference type="EC" id="3.6.1.-" evidence="10"/>
<gene>
    <name evidence="10 13" type="primary">rsgA</name>
    <name evidence="13" type="ORF">ACFQHW_03980</name>
</gene>
<evidence type="ECO:0000256" key="4">
    <source>
        <dbReference type="ARBA" id="ARBA00022730"/>
    </source>
</evidence>
<evidence type="ECO:0000256" key="10">
    <source>
        <dbReference type="HAMAP-Rule" id="MF_01820"/>
    </source>
</evidence>
<protein>
    <recommendedName>
        <fullName evidence="10">Small ribosomal subunit biogenesis GTPase RsgA</fullName>
        <ecNumber evidence="10">3.6.1.-</ecNumber>
    </recommendedName>
</protein>
<proteinExistence type="inferred from homology"/>
<keyword evidence="8 10" id="KW-0694">RNA-binding</keyword>